<dbReference type="InterPro" id="IPR000253">
    <property type="entry name" value="FHA_dom"/>
</dbReference>
<dbReference type="NCBIfam" id="TIGR03354">
    <property type="entry name" value="VI_FHA"/>
    <property type="match status" value="1"/>
</dbReference>
<protein>
    <submittedName>
        <fullName evidence="2">Type VI secretion system-associated FHA domain protein TagH</fullName>
    </submittedName>
</protein>
<dbReference type="Proteomes" id="UP001595547">
    <property type="component" value="Unassembled WGS sequence"/>
</dbReference>
<dbReference type="InterPro" id="IPR046883">
    <property type="entry name" value="T6SS_FHA_C"/>
</dbReference>
<organism evidence="2 3">
    <name type="scientific">Cypionkella sinensis</name>
    <dbReference type="NCBI Taxonomy" id="1756043"/>
    <lineage>
        <taxon>Bacteria</taxon>
        <taxon>Pseudomonadati</taxon>
        <taxon>Pseudomonadota</taxon>
        <taxon>Alphaproteobacteria</taxon>
        <taxon>Rhodobacterales</taxon>
        <taxon>Paracoccaceae</taxon>
        <taxon>Cypionkella</taxon>
    </lineage>
</organism>
<dbReference type="PROSITE" id="PS50006">
    <property type="entry name" value="FHA_DOMAIN"/>
    <property type="match status" value="1"/>
</dbReference>
<dbReference type="CDD" id="cd00060">
    <property type="entry name" value="FHA"/>
    <property type="match status" value="1"/>
</dbReference>
<feature type="domain" description="FHA" evidence="1">
    <location>
        <begin position="28"/>
        <end position="78"/>
    </location>
</feature>
<dbReference type="Pfam" id="PF20232">
    <property type="entry name" value="T6SS_FHA_C"/>
    <property type="match status" value="1"/>
</dbReference>
<evidence type="ECO:0000259" key="1">
    <source>
        <dbReference type="PROSITE" id="PS50006"/>
    </source>
</evidence>
<dbReference type="Pfam" id="PF00498">
    <property type="entry name" value="FHA"/>
    <property type="match status" value="1"/>
</dbReference>
<dbReference type="Gene3D" id="2.60.200.20">
    <property type="match status" value="1"/>
</dbReference>
<proteinExistence type="predicted"/>
<dbReference type="InterPro" id="IPR008984">
    <property type="entry name" value="SMAD_FHA_dom_sf"/>
</dbReference>
<name>A0ABV7J4X4_9RHOB</name>
<comment type="caution">
    <text evidence="2">The sequence shown here is derived from an EMBL/GenBank/DDBJ whole genome shotgun (WGS) entry which is preliminary data.</text>
</comment>
<dbReference type="PRINTS" id="PR01217">
    <property type="entry name" value="PRICHEXTENSN"/>
</dbReference>
<sequence>MKLTLRIENLDSLPDGGPLEFSAVARGFEVGRDSAMDWTLPDPNRHISSRHFEVTFRDGQFWLNDISTNGTFIYGASMRVSSPLALSHNERLQVGQYIIRVLVVDPAAQAFAPAAITPVSDPWSLVPSPTPMPQFSNTPLPPPNTPSQALAGQFGDSFIENPRPAAFVPTTPPLTTPPIEVPIAPALSPLPQAVTTPTPVVATPTPPASEPFPLKPSPVPVEAPAEALPLLDAICKGAGLPAGSLSKVDVTQLGEDIGKSLRIATEQLMALLGARAAAKQFVKSSSRTMIGGINNSPLKFKPNATEALTTMFAQKTESYLGAVAAFSQGFDDVKRHQTAVYAAMQPALARLLEDLSPESIEERSTGGIMSSKKARAWELFVERWDAKTHPYENGMLDVFLAYFSDAYDEAVKSATPKNGG</sequence>
<dbReference type="SMART" id="SM00240">
    <property type="entry name" value="FHA"/>
    <property type="match status" value="1"/>
</dbReference>
<dbReference type="EMBL" id="JBHRTO010000002">
    <property type="protein sequence ID" value="MFC3182843.1"/>
    <property type="molecule type" value="Genomic_DNA"/>
</dbReference>
<keyword evidence="3" id="KW-1185">Reference proteome</keyword>
<dbReference type="RefSeq" id="WP_380074499.1">
    <property type="nucleotide sequence ID" value="NZ_JBHRTO010000002.1"/>
</dbReference>
<evidence type="ECO:0000313" key="3">
    <source>
        <dbReference type="Proteomes" id="UP001595547"/>
    </source>
</evidence>
<evidence type="ECO:0000313" key="2">
    <source>
        <dbReference type="EMBL" id="MFC3182843.1"/>
    </source>
</evidence>
<reference evidence="3" key="1">
    <citation type="journal article" date="2019" name="Int. J. Syst. Evol. Microbiol.">
        <title>The Global Catalogue of Microorganisms (GCM) 10K type strain sequencing project: providing services to taxonomists for standard genome sequencing and annotation.</title>
        <authorList>
            <consortium name="The Broad Institute Genomics Platform"/>
            <consortium name="The Broad Institute Genome Sequencing Center for Infectious Disease"/>
            <person name="Wu L."/>
            <person name="Ma J."/>
        </authorList>
    </citation>
    <scope>NUCLEOTIDE SEQUENCE [LARGE SCALE GENOMIC DNA]</scope>
    <source>
        <strain evidence="3">KCTC 52039</strain>
    </source>
</reference>
<accession>A0ABV7J4X4</accession>
<dbReference type="InterPro" id="IPR017735">
    <property type="entry name" value="T6SS_FHA"/>
</dbReference>
<dbReference type="SUPFAM" id="SSF49879">
    <property type="entry name" value="SMAD/FHA domain"/>
    <property type="match status" value="1"/>
</dbReference>
<gene>
    <name evidence="2" type="primary">tagH</name>
    <name evidence="2" type="ORF">ACFOGH_17725</name>
</gene>